<evidence type="ECO:0000313" key="2">
    <source>
        <dbReference type="Proteomes" id="UP000466694"/>
    </source>
</evidence>
<dbReference type="InterPro" id="IPR011990">
    <property type="entry name" value="TPR-like_helical_dom_sf"/>
</dbReference>
<dbReference type="Gene3D" id="1.20.58.320">
    <property type="entry name" value="TPR-like"/>
    <property type="match status" value="1"/>
</dbReference>
<dbReference type="AlphaFoldDB" id="A0A844AC36"/>
<reference evidence="1 2" key="1">
    <citation type="journal article" date="2013" name="Genome Biol.">
        <title>Comparative genomics of the core and accessory genomes of 48 Sinorhizobium strains comprising five genospecies.</title>
        <authorList>
            <person name="Sugawara M."/>
            <person name="Epstein B."/>
            <person name="Badgley B.D."/>
            <person name="Unno T."/>
            <person name="Xu L."/>
            <person name="Reese J."/>
            <person name="Gyaneshwar P."/>
            <person name="Denny R."/>
            <person name="Mudge J."/>
            <person name="Bharti A.K."/>
            <person name="Farmer A.D."/>
            <person name="May G.D."/>
            <person name="Woodward J.E."/>
            <person name="Medigue C."/>
            <person name="Vallenet D."/>
            <person name="Lajus A."/>
            <person name="Rouy Z."/>
            <person name="Martinez-Vaz B."/>
            <person name="Tiffin P."/>
            <person name="Young N.D."/>
            <person name="Sadowsky M.J."/>
        </authorList>
    </citation>
    <scope>NUCLEOTIDE SEQUENCE [LARGE SCALE GENOMIC DNA]</scope>
    <source>
        <strain evidence="1 2">USDA205</strain>
    </source>
</reference>
<dbReference type="Pfam" id="PF06041">
    <property type="entry name" value="DUF924"/>
    <property type="match status" value="1"/>
</dbReference>
<sequence length="206" mass="23489">MLDFFFPERLRPDFDARAHGEYWKWRMRGGADDQIRAQFAEATEKATLGELDNWADDPHGRLALIIVLDQFPRSLWRGTPRAFSQDGKALALALEGYLNGHYDALETPWYKTIYNLPLMHCEGPDHLERLDRAITLGQEVLAEAPAHLRPGYAFAAEQPVEVRKVIAAFGHHPHRNAVLGRLSTPEEETYLAEGRFPHLRPLPLDT</sequence>
<comment type="caution">
    <text evidence="1">The sequence shown here is derived from an EMBL/GenBank/DDBJ whole genome shotgun (WGS) entry which is preliminary data.</text>
</comment>
<protein>
    <submittedName>
        <fullName evidence="1">DUF924 family protein</fullName>
    </submittedName>
</protein>
<organism evidence="1 2">
    <name type="scientific">Rhizobium fredii</name>
    <name type="common">Sinorhizobium fredii</name>
    <dbReference type="NCBI Taxonomy" id="380"/>
    <lineage>
        <taxon>Bacteria</taxon>
        <taxon>Pseudomonadati</taxon>
        <taxon>Pseudomonadota</taxon>
        <taxon>Alphaproteobacteria</taxon>
        <taxon>Hyphomicrobiales</taxon>
        <taxon>Rhizobiaceae</taxon>
        <taxon>Sinorhizobium/Ensifer group</taxon>
        <taxon>Sinorhizobium</taxon>
    </lineage>
</organism>
<dbReference type="Proteomes" id="UP000466694">
    <property type="component" value="Unassembled WGS sequence"/>
</dbReference>
<dbReference type="EMBL" id="WISZ01000099">
    <property type="protein sequence ID" value="MQX09060.1"/>
    <property type="molecule type" value="Genomic_DNA"/>
</dbReference>
<name>A0A844AC36_RHIFR</name>
<evidence type="ECO:0000313" key="1">
    <source>
        <dbReference type="EMBL" id="MQX09060.1"/>
    </source>
</evidence>
<accession>A0A844AC36</accession>
<proteinExistence type="predicted"/>
<dbReference type="InterPro" id="IPR010323">
    <property type="entry name" value="DUF924"/>
</dbReference>
<dbReference type="RefSeq" id="WP_060564065.1">
    <property type="nucleotide sequence ID" value="NZ_BJNI01000096.1"/>
</dbReference>
<gene>
    <name evidence="1" type="ORF">GHK48_12375</name>
</gene>
<dbReference type="SUPFAM" id="SSF48452">
    <property type="entry name" value="TPR-like"/>
    <property type="match status" value="1"/>
</dbReference>
<dbReference type="Gene3D" id="1.25.40.10">
    <property type="entry name" value="Tetratricopeptide repeat domain"/>
    <property type="match status" value="1"/>
</dbReference>